<accession>J3TEQ2</accession>
<dbReference type="Gene3D" id="3.90.1010.10">
    <property type="match status" value="1"/>
</dbReference>
<organism evidence="3 4">
    <name type="scientific">Candidatus Carsonella ruddii PC isolate NHV</name>
    <dbReference type="NCBI Taxonomy" id="1202540"/>
    <lineage>
        <taxon>Bacteria</taxon>
        <taxon>Pseudomonadati</taxon>
        <taxon>Pseudomonadota</taxon>
        <taxon>Gammaproteobacteria</taxon>
        <taxon>Oceanospirillales</taxon>
        <taxon>Halomonadaceae</taxon>
        <taxon>Zymobacter group</taxon>
        <taxon>Candidatus Carsonella</taxon>
    </lineage>
</organism>
<dbReference type="AlphaFoldDB" id="J3TEQ2"/>
<reference evidence="3 4" key="1">
    <citation type="journal article" date="2012" name="Mol. Biol. Evol.">
        <title>Genome reduction and co-evolution between the primary and secondary bacterial symbionts of psyllids.</title>
        <authorList>
            <person name="Sloan D.B."/>
            <person name="Moran N.A."/>
        </authorList>
    </citation>
    <scope>NUCLEOTIDE SEQUENCE [LARGE SCALE GENOMIC DNA]</scope>
    <source>
        <strain evidence="3 4">PC</strain>
    </source>
</reference>
<dbReference type="SUPFAM" id="SSF82649">
    <property type="entry name" value="SufE/NifU"/>
    <property type="match status" value="1"/>
</dbReference>
<dbReference type="HOGENOM" id="CLU_1999718_0_0_6"/>
<protein>
    <submittedName>
        <fullName evidence="3">SufE protein probably involved in Fe-S center assembly</fullName>
    </submittedName>
</protein>
<feature type="domain" description="Fe-S metabolism associated" evidence="2">
    <location>
        <begin position="16"/>
        <end position="120"/>
    </location>
</feature>
<name>J3TEQ2_CARRU</name>
<keyword evidence="1" id="KW-1133">Transmembrane helix</keyword>
<dbReference type="KEGG" id="crv:A357_0103"/>
<evidence type="ECO:0000313" key="4">
    <source>
        <dbReference type="Proteomes" id="UP000003935"/>
    </source>
</evidence>
<keyword evidence="1" id="KW-0472">Membrane</keyword>
<evidence type="ECO:0000259" key="2">
    <source>
        <dbReference type="Pfam" id="PF02657"/>
    </source>
</evidence>
<dbReference type="STRING" id="1202540.A357_0103"/>
<dbReference type="PATRIC" id="fig|1202540.3.peg.86"/>
<sequence>MINIINKIKNKILKTNIYNFLIKLGKQKKSFLKNQYLLKNCLINTWIKIIKKKKKFFFFGYSNSLIISSIIKIINKIINNNTFLNIFIFLKYNCLKIIKIKNIVTNIKQNNLINILNHIKFKLKYN</sequence>
<dbReference type="RefSeq" id="WP_014887611.1">
    <property type="nucleotide sequence ID" value="NC_018418.1"/>
</dbReference>
<gene>
    <name evidence="3" type="primary">sufE</name>
    <name evidence="3" type="ORF">A357_0103</name>
</gene>
<dbReference type="Pfam" id="PF02657">
    <property type="entry name" value="SufE"/>
    <property type="match status" value="1"/>
</dbReference>
<evidence type="ECO:0000256" key="1">
    <source>
        <dbReference type="SAM" id="Phobius"/>
    </source>
</evidence>
<feature type="transmembrane region" description="Helical" evidence="1">
    <location>
        <begin position="56"/>
        <end position="74"/>
    </location>
</feature>
<keyword evidence="1" id="KW-0812">Transmembrane</keyword>
<proteinExistence type="predicted"/>
<evidence type="ECO:0000313" key="3">
    <source>
        <dbReference type="EMBL" id="AFP84312.1"/>
    </source>
</evidence>
<dbReference type="InterPro" id="IPR003808">
    <property type="entry name" value="Fe-S_metab-assoc_dom"/>
</dbReference>
<dbReference type="Proteomes" id="UP000003935">
    <property type="component" value="Chromosome"/>
</dbReference>
<dbReference type="EMBL" id="CP003545">
    <property type="protein sequence ID" value="AFP84312.1"/>
    <property type="molecule type" value="Genomic_DNA"/>
</dbReference>